<keyword evidence="6 10" id="KW-0862">Zinc</keyword>
<keyword evidence="3 11" id="KW-0812">Transmembrane</keyword>
<dbReference type="Pfam" id="PF01435">
    <property type="entry name" value="Peptidase_M48"/>
    <property type="match status" value="1"/>
</dbReference>
<reference evidence="13" key="1">
    <citation type="journal article" date="2020" name="ISME J.">
        <title>Gammaproteobacteria mediating utilization of methyl-, sulfur- and petroleum organic compounds in deep ocean hydrothermal plumes.</title>
        <authorList>
            <person name="Zhou Z."/>
            <person name="Liu Y."/>
            <person name="Pan J."/>
            <person name="Cron B.R."/>
            <person name="Toner B.M."/>
            <person name="Anantharaman K."/>
            <person name="Breier J.A."/>
            <person name="Dick G.J."/>
            <person name="Li M."/>
        </authorList>
    </citation>
    <scope>NUCLEOTIDE SEQUENCE</scope>
    <source>
        <strain evidence="13">SZUA-1435</strain>
    </source>
</reference>
<accession>A0A832YXN8</accession>
<comment type="caution">
    <text evidence="13">The sequence shown here is derived from an EMBL/GenBank/DDBJ whole genome shotgun (WGS) entry which is preliminary data.</text>
</comment>
<dbReference type="EMBL" id="DQTV01000029">
    <property type="protein sequence ID" value="HIP56699.1"/>
    <property type="molecule type" value="Genomic_DNA"/>
</dbReference>
<proteinExistence type="inferred from homology"/>
<comment type="similarity">
    <text evidence="10">Belongs to the peptidase M48 family.</text>
</comment>
<evidence type="ECO:0000256" key="4">
    <source>
        <dbReference type="ARBA" id="ARBA00022723"/>
    </source>
</evidence>
<feature type="transmembrane region" description="Helical" evidence="11">
    <location>
        <begin position="157"/>
        <end position="175"/>
    </location>
</feature>
<name>A0A832YXN8_9CREN</name>
<organism evidence="13 14">
    <name type="scientific">Ignisphaera aggregans</name>
    <dbReference type="NCBI Taxonomy" id="334771"/>
    <lineage>
        <taxon>Archaea</taxon>
        <taxon>Thermoproteota</taxon>
        <taxon>Thermoprotei</taxon>
        <taxon>Desulfurococcales</taxon>
        <taxon>Desulfurococcaceae</taxon>
        <taxon>Ignisphaera</taxon>
    </lineage>
</organism>
<evidence type="ECO:0000256" key="8">
    <source>
        <dbReference type="ARBA" id="ARBA00023049"/>
    </source>
</evidence>
<keyword evidence="7 11" id="KW-1133">Transmembrane helix</keyword>
<keyword evidence="5 10" id="KW-0378">Hydrolase</keyword>
<evidence type="ECO:0000256" key="9">
    <source>
        <dbReference type="ARBA" id="ARBA00023136"/>
    </source>
</evidence>
<evidence type="ECO:0000313" key="13">
    <source>
        <dbReference type="EMBL" id="HIP56699.1"/>
    </source>
</evidence>
<dbReference type="PANTHER" id="PTHR43221:SF2">
    <property type="entry name" value="PROTEASE HTPX HOMOLOG"/>
    <property type="match status" value="1"/>
</dbReference>
<evidence type="ECO:0000256" key="10">
    <source>
        <dbReference type="RuleBase" id="RU003983"/>
    </source>
</evidence>
<feature type="transmembrane region" description="Helical" evidence="11">
    <location>
        <begin position="12"/>
        <end position="33"/>
    </location>
</feature>
<dbReference type="Gene3D" id="3.30.2010.10">
    <property type="entry name" value="Metalloproteases ('zincins'), catalytic domain"/>
    <property type="match status" value="1"/>
</dbReference>
<keyword evidence="2 10" id="KW-0645">Protease</keyword>
<evidence type="ECO:0000256" key="11">
    <source>
        <dbReference type="SAM" id="Phobius"/>
    </source>
</evidence>
<evidence type="ECO:0000256" key="6">
    <source>
        <dbReference type="ARBA" id="ARBA00022833"/>
    </source>
</evidence>
<dbReference type="AlphaFoldDB" id="A0A832YXN8"/>
<dbReference type="InterPro" id="IPR001915">
    <property type="entry name" value="Peptidase_M48"/>
</dbReference>
<protein>
    <submittedName>
        <fullName evidence="13">Protease HtpX</fullName>
    </submittedName>
</protein>
<sequence>MRIMYPLARLKLSMIATLALMFSSTSLLLSVILSLVGNFGYMALVQILTLVTVFHIAQWLFAPYVIEALYRVRHVESSDPKYGWLVNVVSNLAKKSGIHKRIVVGVAKIDIPNAFAYESPLTGPRIAITERLLRIAPPNEIEAVIAHELGHIKHRDVVVMMIISLIPALLYWLGYTMLRMSAFYSLGER</sequence>
<evidence type="ECO:0000313" key="14">
    <source>
        <dbReference type="Proteomes" id="UP000605805"/>
    </source>
</evidence>
<evidence type="ECO:0000259" key="12">
    <source>
        <dbReference type="Pfam" id="PF01435"/>
    </source>
</evidence>
<keyword evidence="8 10" id="KW-0482">Metalloprotease</keyword>
<comment type="cofactor">
    <cofactor evidence="10">
        <name>Zn(2+)</name>
        <dbReference type="ChEBI" id="CHEBI:29105"/>
    </cofactor>
    <text evidence="10">Binds 1 zinc ion per subunit.</text>
</comment>
<evidence type="ECO:0000256" key="7">
    <source>
        <dbReference type="ARBA" id="ARBA00022989"/>
    </source>
</evidence>
<dbReference type="PANTHER" id="PTHR43221">
    <property type="entry name" value="PROTEASE HTPX"/>
    <property type="match status" value="1"/>
</dbReference>
<evidence type="ECO:0000256" key="3">
    <source>
        <dbReference type="ARBA" id="ARBA00022692"/>
    </source>
</evidence>
<evidence type="ECO:0000256" key="2">
    <source>
        <dbReference type="ARBA" id="ARBA00022670"/>
    </source>
</evidence>
<dbReference type="GO" id="GO:0006508">
    <property type="term" value="P:proteolysis"/>
    <property type="evidence" value="ECO:0007669"/>
    <property type="project" value="UniProtKB-KW"/>
</dbReference>
<keyword evidence="4" id="KW-0479">Metal-binding</keyword>
<gene>
    <name evidence="13" type="ORF">EYH02_01300</name>
</gene>
<dbReference type="GO" id="GO:0004222">
    <property type="term" value="F:metalloendopeptidase activity"/>
    <property type="evidence" value="ECO:0007669"/>
    <property type="project" value="InterPro"/>
</dbReference>
<dbReference type="InterPro" id="IPR050083">
    <property type="entry name" value="HtpX_protease"/>
</dbReference>
<feature type="non-terminal residue" evidence="13">
    <location>
        <position position="189"/>
    </location>
</feature>
<feature type="domain" description="Peptidase M48" evidence="12">
    <location>
        <begin position="83"/>
        <end position="174"/>
    </location>
</feature>
<dbReference type="GO" id="GO:0046872">
    <property type="term" value="F:metal ion binding"/>
    <property type="evidence" value="ECO:0007669"/>
    <property type="project" value="UniProtKB-KW"/>
</dbReference>
<dbReference type="Proteomes" id="UP000605805">
    <property type="component" value="Unassembled WGS sequence"/>
</dbReference>
<keyword evidence="9 11" id="KW-0472">Membrane</keyword>
<evidence type="ECO:0000256" key="1">
    <source>
        <dbReference type="ARBA" id="ARBA00022475"/>
    </source>
</evidence>
<feature type="transmembrane region" description="Helical" evidence="11">
    <location>
        <begin position="39"/>
        <end position="61"/>
    </location>
</feature>
<keyword evidence="1" id="KW-1003">Cell membrane</keyword>
<evidence type="ECO:0000256" key="5">
    <source>
        <dbReference type="ARBA" id="ARBA00022801"/>
    </source>
</evidence>